<name>A0A8J2YVJ3_9PROT</name>
<comment type="caution">
    <text evidence="1">The sequence shown here is derived from an EMBL/GenBank/DDBJ whole genome shotgun (WGS) entry which is preliminary data.</text>
</comment>
<organism evidence="1 2">
    <name type="scientific">Aliidongia dinghuensis</name>
    <dbReference type="NCBI Taxonomy" id="1867774"/>
    <lineage>
        <taxon>Bacteria</taxon>
        <taxon>Pseudomonadati</taxon>
        <taxon>Pseudomonadota</taxon>
        <taxon>Alphaproteobacteria</taxon>
        <taxon>Rhodospirillales</taxon>
        <taxon>Dongiaceae</taxon>
        <taxon>Aliidongia</taxon>
    </lineage>
</organism>
<dbReference type="SUPFAM" id="SSF159270">
    <property type="entry name" value="YmcC-like"/>
    <property type="match status" value="1"/>
</dbReference>
<sequence>MVVLATVDGNDLTWIAADRSLIVTRHGRIIRFTSGDIDVVTAPGSTDPVADGAVAAGDCMRLLDFPKAQLFSVPAQSTLAATGQARVTLLHGEITTRSFTETGISHPLAWEFENHFYLDAETKRVWQSNQNVTPQLPPIKIRVLRPYSGDIA</sequence>
<accession>A0A8J2YVJ3</accession>
<proteinExistence type="predicted"/>
<dbReference type="Gene3D" id="2.40.360.10">
    <property type="entry name" value="YmcC-like"/>
    <property type="match status" value="1"/>
</dbReference>
<dbReference type="EMBL" id="BMJQ01000009">
    <property type="protein sequence ID" value="GGF27579.1"/>
    <property type="molecule type" value="Genomic_DNA"/>
</dbReference>
<dbReference type="Proteomes" id="UP000646365">
    <property type="component" value="Unassembled WGS sequence"/>
</dbReference>
<keyword evidence="2" id="KW-1185">Reference proteome</keyword>
<evidence type="ECO:0000313" key="2">
    <source>
        <dbReference type="Proteomes" id="UP000646365"/>
    </source>
</evidence>
<dbReference type="InterPro" id="IPR023373">
    <property type="entry name" value="YmcC_sf"/>
</dbReference>
<gene>
    <name evidence="1" type="ORF">GCM10011611_36990</name>
</gene>
<dbReference type="Pfam" id="PF11102">
    <property type="entry name" value="YjbF"/>
    <property type="match status" value="1"/>
</dbReference>
<evidence type="ECO:0000313" key="1">
    <source>
        <dbReference type="EMBL" id="GGF27579.1"/>
    </source>
</evidence>
<protein>
    <submittedName>
        <fullName evidence="1">Uncharacterized protein</fullName>
    </submittedName>
</protein>
<dbReference type="InterPro" id="IPR021308">
    <property type="entry name" value="GfcB"/>
</dbReference>
<reference evidence="1" key="2">
    <citation type="submission" date="2020-09" db="EMBL/GenBank/DDBJ databases">
        <authorList>
            <person name="Sun Q."/>
            <person name="Zhou Y."/>
        </authorList>
    </citation>
    <scope>NUCLEOTIDE SEQUENCE</scope>
    <source>
        <strain evidence="1">CGMCC 1.15725</strain>
    </source>
</reference>
<reference evidence="1" key="1">
    <citation type="journal article" date="2014" name="Int. J. Syst. Evol. Microbiol.">
        <title>Complete genome sequence of Corynebacterium casei LMG S-19264T (=DSM 44701T), isolated from a smear-ripened cheese.</title>
        <authorList>
            <consortium name="US DOE Joint Genome Institute (JGI-PGF)"/>
            <person name="Walter F."/>
            <person name="Albersmeier A."/>
            <person name="Kalinowski J."/>
            <person name="Ruckert C."/>
        </authorList>
    </citation>
    <scope>NUCLEOTIDE SEQUENCE</scope>
    <source>
        <strain evidence="1">CGMCC 1.15725</strain>
    </source>
</reference>
<dbReference type="AlphaFoldDB" id="A0A8J2YVJ3"/>